<name>A0A2I0ICW3_PUNGR</name>
<evidence type="ECO:0000256" key="1">
    <source>
        <dbReference type="SAM" id="Coils"/>
    </source>
</evidence>
<dbReference type="AlphaFoldDB" id="A0A2I0ICW3"/>
<protein>
    <recommendedName>
        <fullName evidence="2">Ribonuclease H1 N-terminal domain-containing protein</fullName>
    </recommendedName>
</protein>
<keyword evidence="1" id="KW-0175">Coiled coil</keyword>
<feature type="coiled-coil region" evidence="1">
    <location>
        <begin position="94"/>
        <end position="128"/>
    </location>
</feature>
<dbReference type="InterPro" id="IPR011320">
    <property type="entry name" value="RNase_H1_N"/>
</dbReference>
<comment type="caution">
    <text evidence="3">The sequence shown here is derived from an EMBL/GenBank/DDBJ whole genome shotgun (WGS) entry which is preliminary data.</text>
</comment>
<evidence type="ECO:0000259" key="2">
    <source>
        <dbReference type="Pfam" id="PF01693"/>
    </source>
</evidence>
<organism evidence="3 4">
    <name type="scientific">Punica granatum</name>
    <name type="common">Pomegranate</name>
    <dbReference type="NCBI Taxonomy" id="22663"/>
    <lineage>
        <taxon>Eukaryota</taxon>
        <taxon>Viridiplantae</taxon>
        <taxon>Streptophyta</taxon>
        <taxon>Embryophyta</taxon>
        <taxon>Tracheophyta</taxon>
        <taxon>Spermatophyta</taxon>
        <taxon>Magnoliopsida</taxon>
        <taxon>eudicotyledons</taxon>
        <taxon>Gunneridae</taxon>
        <taxon>Pentapetalae</taxon>
        <taxon>rosids</taxon>
        <taxon>malvids</taxon>
        <taxon>Myrtales</taxon>
        <taxon>Lythraceae</taxon>
        <taxon>Punica</taxon>
    </lineage>
</organism>
<proteinExistence type="predicted"/>
<keyword evidence="4" id="KW-1185">Reference proteome</keyword>
<accession>A0A2I0ICW3</accession>
<dbReference type="Proteomes" id="UP000233551">
    <property type="component" value="Unassembled WGS sequence"/>
</dbReference>
<dbReference type="Pfam" id="PF01693">
    <property type="entry name" value="Cauli_VI"/>
    <property type="match status" value="1"/>
</dbReference>
<dbReference type="EMBL" id="PGOL01003295">
    <property type="protein sequence ID" value="PKI41824.1"/>
    <property type="molecule type" value="Genomic_DNA"/>
</dbReference>
<sequence length="303" mass="34565">MAGVFNTWTDVFDQIQDFPEAQWKGYHTLHEAFAVARSRIGLNYYVCPALRHYQDSSQEESTSQGFPGEQAMAELSCSSCQDNEETIKRLTYILDKQTSEEKKMIEESDRLQRELSAAKREIERLRVIERAYISTTLVPPQTQPSQAQTQTLAQMARPSQTPQRTEQVLPEDIMATINAMRTQDQARKEAKRAKKKQEMAEMIAMMLELHQMKCIGAAALVRVFASSEGQKKMEAGSSSFPSMAPPVFDGVNYQAWALEMAAYMEGCDLWEAMENDYEVAPFPENPTMNQIKYHKERTCCNLQ</sequence>
<feature type="domain" description="Ribonuclease H1 N-terminal" evidence="2">
    <location>
        <begin position="3"/>
        <end position="32"/>
    </location>
</feature>
<reference evidence="3 4" key="1">
    <citation type="submission" date="2017-11" db="EMBL/GenBank/DDBJ databases">
        <title>De-novo sequencing of pomegranate (Punica granatum L.) genome.</title>
        <authorList>
            <person name="Akparov Z."/>
            <person name="Amiraslanov A."/>
            <person name="Hajiyeva S."/>
            <person name="Abbasov M."/>
            <person name="Kaur K."/>
            <person name="Hamwieh A."/>
            <person name="Solovyev V."/>
            <person name="Salamov A."/>
            <person name="Braich B."/>
            <person name="Kosarev P."/>
            <person name="Mahmoud A."/>
            <person name="Hajiyev E."/>
            <person name="Babayeva S."/>
            <person name="Izzatullayeva V."/>
            <person name="Mammadov A."/>
            <person name="Mammadov A."/>
            <person name="Sharifova S."/>
            <person name="Ojaghi J."/>
            <person name="Eynullazada K."/>
            <person name="Bayramov B."/>
            <person name="Abdulazimova A."/>
            <person name="Shahmuradov I."/>
        </authorList>
    </citation>
    <scope>NUCLEOTIDE SEQUENCE [LARGE SCALE GENOMIC DNA]</scope>
    <source>
        <strain evidence="4">cv. AG2017</strain>
        <tissue evidence="3">Leaf</tissue>
    </source>
</reference>
<evidence type="ECO:0000313" key="4">
    <source>
        <dbReference type="Proteomes" id="UP000233551"/>
    </source>
</evidence>
<evidence type="ECO:0000313" key="3">
    <source>
        <dbReference type="EMBL" id="PKI41824.1"/>
    </source>
</evidence>
<gene>
    <name evidence="3" type="ORF">CRG98_037788</name>
</gene>